<dbReference type="PROSITE" id="PS51760">
    <property type="entry name" value="GH10_2"/>
    <property type="match status" value="1"/>
</dbReference>
<evidence type="ECO:0000256" key="4">
    <source>
        <dbReference type="ARBA" id="ARBA00022729"/>
    </source>
</evidence>
<reference evidence="11" key="1">
    <citation type="submission" date="2021-01" db="EMBL/GenBank/DDBJ databases">
        <title>Fulvivirga kasyanovii gen. nov., sp nov., a novel member of the phylum Bacteroidetes isolated from seawater in a mussel farm.</title>
        <authorList>
            <person name="Zhao L.-H."/>
            <person name="Wang Z.-J."/>
        </authorList>
    </citation>
    <scope>NUCLEOTIDE SEQUENCE</scope>
    <source>
        <strain evidence="11">2943</strain>
    </source>
</reference>
<evidence type="ECO:0000313" key="11">
    <source>
        <dbReference type="EMBL" id="MBL3657201.1"/>
    </source>
</evidence>
<sequence>MKPIKPNPITAFKGLFSACLLLTFMFSHEIKAQKFLGNIYQSSAPSNYTQFWNQVTPENSGKWGSAEPSRDNYNWGGLDNAYNFAKRNNMPFKGHTLVWGNQAPNWIGNLSQSDQRAEVEEWIRDYFARYPDTDYIDVVNEPLHAPAGYRNALGGNGSTGWDWVVTSFEIARRYAPSGCKLLLNEYGIISDPNAANRYMQIVNILNARGLIDGIGIQCHSFNMDNVSTGTMNQVLGILDNAGLPIYVSELDMRGNDSQQLQRYQQKFPIFWENPNVAGVTLWGYIQGTMWESEAWLVTQGGGQRPAMQWLMNYVDNNDGGGDGGGDGANTIVVRARGTAGSEHINVRVNNTIVGSYTLGTSMQNYTTNTDASGTVSVQFDNDADGRDVQVDYIQFNGTTRQSEDQESNTGVYQNSACGGSYSEWLHCNGAITYSGGSGGGGTSISVRALGTAGSEHINLLVNNQVVADWTLSTSYQTYTTSTTASGEVRVQFDNDADGRDVQVDYIQVNSTVLQAENQATNTGVYQNSSCGGSNSEWLHCNGYISFGASAASARTAASDIVKEDNLVTKIYPNPANDILHVQFANKDGEKGQLTIVDLNGSVLKVIPVISGDNAIDISSFKPGSYILKLTSKDEITSWKLLKD</sequence>
<dbReference type="Gene3D" id="3.20.20.80">
    <property type="entry name" value="Glycosidases"/>
    <property type="match status" value="1"/>
</dbReference>
<dbReference type="RefSeq" id="WP_202244991.1">
    <property type="nucleotide sequence ID" value="NZ_JAESIY010000007.1"/>
</dbReference>
<evidence type="ECO:0000256" key="1">
    <source>
        <dbReference type="ARBA" id="ARBA00000681"/>
    </source>
</evidence>
<keyword evidence="6 9" id="KW-0119">Carbohydrate metabolism</keyword>
<keyword evidence="5 9" id="KW-0378">Hydrolase</keyword>
<keyword evidence="12" id="KW-1185">Reference proteome</keyword>
<keyword evidence="8 9" id="KW-0624">Polysaccharide degradation</keyword>
<comment type="similarity">
    <text evidence="2 9">Belongs to the glycosyl hydrolase 10 (cellulase F) family.</text>
</comment>
<keyword evidence="4" id="KW-0732">Signal</keyword>
<gene>
    <name evidence="11" type="ORF">JL102_13725</name>
</gene>
<dbReference type="EC" id="3.2.1.8" evidence="9"/>
<dbReference type="Pfam" id="PF18962">
    <property type="entry name" value="Por_Secre_tail"/>
    <property type="match status" value="1"/>
</dbReference>
<feature type="domain" description="GH10" evidence="10">
    <location>
        <begin position="41"/>
        <end position="313"/>
    </location>
</feature>
<dbReference type="PANTHER" id="PTHR31490">
    <property type="entry name" value="GLYCOSYL HYDROLASE"/>
    <property type="match status" value="1"/>
</dbReference>
<evidence type="ECO:0000256" key="2">
    <source>
        <dbReference type="ARBA" id="ARBA00007495"/>
    </source>
</evidence>
<dbReference type="PANTHER" id="PTHR31490:SF88">
    <property type="entry name" value="BETA-XYLANASE"/>
    <property type="match status" value="1"/>
</dbReference>
<evidence type="ECO:0000256" key="3">
    <source>
        <dbReference type="ARBA" id="ARBA00022651"/>
    </source>
</evidence>
<evidence type="ECO:0000256" key="5">
    <source>
        <dbReference type="ARBA" id="ARBA00022801"/>
    </source>
</evidence>
<dbReference type="AlphaFoldDB" id="A0A937F6C2"/>
<dbReference type="GO" id="GO:0031176">
    <property type="term" value="F:endo-1,4-beta-xylanase activity"/>
    <property type="evidence" value="ECO:0007669"/>
    <property type="project" value="UniProtKB-EC"/>
</dbReference>
<dbReference type="InterPro" id="IPR001000">
    <property type="entry name" value="GH10_dom"/>
</dbReference>
<proteinExistence type="inferred from homology"/>
<dbReference type="Gene3D" id="2.60.60.40">
    <property type="match status" value="2"/>
</dbReference>
<evidence type="ECO:0000256" key="7">
    <source>
        <dbReference type="ARBA" id="ARBA00023295"/>
    </source>
</evidence>
<organism evidence="11 12">
    <name type="scientific">Fulvivirga sediminis</name>
    <dbReference type="NCBI Taxonomy" id="2803949"/>
    <lineage>
        <taxon>Bacteria</taxon>
        <taxon>Pseudomonadati</taxon>
        <taxon>Bacteroidota</taxon>
        <taxon>Cytophagia</taxon>
        <taxon>Cytophagales</taxon>
        <taxon>Fulvivirgaceae</taxon>
        <taxon>Fulvivirga</taxon>
    </lineage>
</organism>
<comment type="catalytic activity">
    <reaction evidence="1 9">
        <text>Endohydrolysis of (1-&gt;4)-beta-D-xylosidic linkages in xylans.</text>
        <dbReference type="EC" id="3.2.1.8"/>
    </reaction>
</comment>
<dbReference type="NCBIfam" id="TIGR04183">
    <property type="entry name" value="Por_Secre_tail"/>
    <property type="match status" value="1"/>
</dbReference>
<dbReference type="SUPFAM" id="SSF51445">
    <property type="entry name" value="(Trans)glycosidases"/>
    <property type="match status" value="1"/>
</dbReference>
<name>A0A937F6C2_9BACT</name>
<evidence type="ECO:0000256" key="9">
    <source>
        <dbReference type="RuleBase" id="RU361174"/>
    </source>
</evidence>
<evidence type="ECO:0000259" key="10">
    <source>
        <dbReference type="PROSITE" id="PS51760"/>
    </source>
</evidence>
<dbReference type="PRINTS" id="PR00134">
    <property type="entry name" value="GLHYDRLASE10"/>
</dbReference>
<dbReference type="GO" id="GO:0045493">
    <property type="term" value="P:xylan catabolic process"/>
    <property type="evidence" value="ECO:0007669"/>
    <property type="project" value="UniProtKB-KW"/>
</dbReference>
<keyword evidence="3" id="KW-0858">Xylan degradation</keyword>
<protein>
    <recommendedName>
        <fullName evidence="9">Beta-xylanase</fullName>
        <ecNumber evidence="9">3.2.1.8</ecNumber>
    </recommendedName>
</protein>
<dbReference type="SMART" id="SM00633">
    <property type="entry name" value="Glyco_10"/>
    <property type="match status" value="1"/>
</dbReference>
<dbReference type="Proteomes" id="UP000659388">
    <property type="component" value="Unassembled WGS sequence"/>
</dbReference>
<evidence type="ECO:0000313" key="12">
    <source>
        <dbReference type="Proteomes" id="UP000659388"/>
    </source>
</evidence>
<dbReference type="InterPro" id="IPR017853">
    <property type="entry name" value="GH"/>
</dbReference>
<dbReference type="InterPro" id="IPR044846">
    <property type="entry name" value="GH10"/>
</dbReference>
<accession>A0A937F6C2</accession>
<evidence type="ECO:0000256" key="8">
    <source>
        <dbReference type="ARBA" id="ARBA00023326"/>
    </source>
</evidence>
<dbReference type="Pfam" id="PF16841">
    <property type="entry name" value="CBM60"/>
    <property type="match status" value="2"/>
</dbReference>
<dbReference type="InterPro" id="IPR031768">
    <property type="entry name" value="CBM60_xylan-bd"/>
</dbReference>
<dbReference type="Pfam" id="PF00331">
    <property type="entry name" value="Glyco_hydro_10"/>
    <property type="match status" value="1"/>
</dbReference>
<evidence type="ECO:0000256" key="6">
    <source>
        <dbReference type="ARBA" id="ARBA00023277"/>
    </source>
</evidence>
<dbReference type="EMBL" id="JAESIY010000007">
    <property type="protein sequence ID" value="MBL3657201.1"/>
    <property type="molecule type" value="Genomic_DNA"/>
</dbReference>
<keyword evidence="7 9" id="KW-0326">Glycosidase</keyword>
<comment type="caution">
    <text evidence="11">The sequence shown here is derived from an EMBL/GenBank/DDBJ whole genome shotgun (WGS) entry which is preliminary data.</text>
</comment>
<dbReference type="InterPro" id="IPR026444">
    <property type="entry name" value="Secre_tail"/>
</dbReference>